<feature type="region of interest" description="Disordered" evidence="1">
    <location>
        <begin position="993"/>
        <end position="1023"/>
    </location>
</feature>
<dbReference type="GO" id="GO:0090313">
    <property type="term" value="P:regulation of protein targeting to membrane"/>
    <property type="evidence" value="ECO:0007669"/>
    <property type="project" value="TreeGrafter"/>
</dbReference>
<feature type="compositionally biased region" description="Low complexity" evidence="1">
    <location>
        <begin position="1005"/>
        <end position="1015"/>
    </location>
</feature>
<gene>
    <name evidence="3" type="ORF">SAMN04488056_109121</name>
</gene>
<proteinExistence type="predicted"/>
<sequence>MRNIVISIVSAIIVVVLAILLLPMFLSTDYLKAQVVNLVKDKTGMTLAIGGDVSLSFITGVKLNTESVSLEDQAGQPLFSVRELDFGLALSPLLSGKADITGITLDRPVVTITTGAPSPAEGQQGQTKAADGASAQTDTAPAASGQSGEIDLSALSIRRLSINDAQVVTIDQGGHAQNIVSGLNATVRIPDFNGVSEIEATLPYKGQSLSIAGKLANTGRAINGQSSRLDLNLDSELIKATIEGNLAYKNNQIFTANYASNIGNVKQFMSWLGLSPDLLDVKAASVKGSVIARKKEIRLPSLTVSLDKQQLNAAARLFIAPKTQRPAIRLAVDSSTLNIDTLLKPAAAANAQGQEATSQAQGTAGTPPDLSILNDFNATLDFRSGRLTYKGQSLRQVKLLAQNINGKLGINLKSANLAKGNVRAKLSGDVNQLVWSGSLTANGLGVKQIAKLVGQTSPLAGKLSANINFAAQGLTVDEITQKGNLAGEITLTNGQYANPALQQAVPKRKTGMLRKISSRITIANLDDPIDIKGSFNWNGDTIQYSSTIGLGELLSNAPVPASISVEGKRFALALAGKLDPAKSSLSGSKLTVETKSSKQLLAWLGRDVNRGTPNLPVFFSGQLDLGANKSTLKNMTLRMGQTNGSGNITYVAGTIPAISGSLAFDKLDATPFMGDGQQSGGAKNRQAANRPATPSGWDKSPIDFSGLNSIKADLAFSAKSLVARDIVMGPVQLAVKIDNGQLSTALNQISLYQGKGNGQITVDARSKPAKLAAQFALSGMNMRPFLTDTIGMRNLSGKGGVTLDLTAQGASQAAIIRQLNGTSKLEMRDGQINGINIPRMLRSLRGNILDGWASADAQSTDFSALTASFVFKNGIASNNDLNMLSPLLRLSGAGTINLPQMTINYKAIPKVIAKLKGQGGPVDADGIPIPIIIEGKLSQPRIYPDIPGILENPQAILKSLEQMGGAGKDASKAIQKIEKNVTKELQKQSDKLGVDLNQILQPQKGNNNGNNNESQQKPKLEEQLLQGLTKGLFGN</sequence>
<dbReference type="Pfam" id="PF05170">
    <property type="entry name" value="AsmA"/>
    <property type="match status" value="2"/>
</dbReference>
<organism evidence="3 4">
    <name type="scientific">Cohaesibacter marisflavi</name>
    <dbReference type="NCBI Taxonomy" id="655353"/>
    <lineage>
        <taxon>Bacteria</taxon>
        <taxon>Pseudomonadati</taxon>
        <taxon>Pseudomonadota</taxon>
        <taxon>Alphaproteobacteria</taxon>
        <taxon>Hyphomicrobiales</taxon>
        <taxon>Cohaesibacteraceae</taxon>
    </lineage>
</organism>
<dbReference type="InterPro" id="IPR007844">
    <property type="entry name" value="AsmA"/>
</dbReference>
<feature type="compositionally biased region" description="Polar residues" evidence="1">
    <location>
        <begin position="134"/>
        <end position="147"/>
    </location>
</feature>
<feature type="region of interest" description="Disordered" evidence="1">
    <location>
        <begin position="673"/>
        <end position="700"/>
    </location>
</feature>
<dbReference type="EMBL" id="FOVR01000009">
    <property type="protein sequence ID" value="SFO62414.1"/>
    <property type="molecule type" value="Genomic_DNA"/>
</dbReference>
<accession>A0A1I5IPH5</accession>
<dbReference type="GO" id="GO:0005886">
    <property type="term" value="C:plasma membrane"/>
    <property type="evidence" value="ECO:0007669"/>
    <property type="project" value="TreeGrafter"/>
</dbReference>
<dbReference type="PANTHER" id="PTHR30441:SF4">
    <property type="entry name" value="PROTEIN ASMA"/>
    <property type="match status" value="1"/>
</dbReference>
<dbReference type="PANTHER" id="PTHR30441">
    <property type="entry name" value="DUF748 DOMAIN-CONTAINING PROTEIN"/>
    <property type="match status" value="1"/>
</dbReference>
<feature type="compositionally biased region" description="Polar residues" evidence="1">
    <location>
        <begin position="114"/>
        <end position="127"/>
    </location>
</feature>
<name>A0A1I5IPH5_9HYPH</name>
<dbReference type="AlphaFoldDB" id="A0A1I5IPH5"/>
<protein>
    <submittedName>
        <fullName evidence="3">Uncharacterized protein involved in outer membrane biogenesis</fullName>
    </submittedName>
</protein>
<evidence type="ECO:0000259" key="2">
    <source>
        <dbReference type="Pfam" id="PF05170"/>
    </source>
</evidence>
<feature type="region of interest" description="Disordered" evidence="1">
    <location>
        <begin position="114"/>
        <end position="147"/>
    </location>
</feature>
<keyword evidence="4" id="KW-1185">Reference proteome</keyword>
<dbReference type="OrthoDB" id="5439561at2"/>
<evidence type="ECO:0000313" key="3">
    <source>
        <dbReference type="EMBL" id="SFO62414.1"/>
    </source>
</evidence>
<evidence type="ECO:0000256" key="1">
    <source>
        <dbReference type="SAM" id="MobiDB-lite"/>
    </source>
</evidence>
<feature type="domain" description="AsmA" evidence="2">
    <location>
        <begin position="5"/>
        <end position="233"/>
    </location>
</feature>
<dbReference type="InterPro" id="IPR052894">
    <property type="entry name" value="AsmA-related"/>
</dbReference>
<dbReference type="STRING" id="655353.SAMN04488056_109121"/>
<reference evidence="3 4" key="1">
    <citation type="submission" date="2016-10" db="EMBL/GenBank/DDBJ databases">
        <authorList>
            <person name="de Groot N.N."/>
        </authorList>
    </citation>
    <scope>NUCLEOTIDE SEQUENCE [LARGE SCALE GENOMIC DNA]</scope>
    <source>
        <strain evidence="3 4">CGMCC 1.9157</strain>
    </source>
</reference>
<feature type="domain" description="AsmA" evidence="2">
    <location>
        <begin position="632"/>
        <end position="881"/>
    </location>
</feature>
<dbReference type="RefSeq" id="WP_090074024.1">
    <property type="nucleotide sequence ID" value="NZ_FOVR01000009.1"/>
</dbReference>
<dbReference type="Proteomes" id="UP000199236">
    <property type="component" value="Unassembled WGS sequence"/>
</dbReference>
<evidence type="ECO:0000313" key="4">
    <source>
        <dbReference type="Proteomes" id="UP000199236"/>
    </source>
</evidence>